<dbReference type="STRING" id="29845.A0A1V6SED8"/>
<sequence length="280" mass="32559">MSQFNQNGSDYDSEGLPPSVRRYVYQGKEHFSRTLQFERECFQRHSYLTAEFFVFSIDTFTFRRDFSDTETPIRGIRTTFNPRTNILIVKMVTHEHHTVVRAFDLAIDDVLRPMGMDEKVLTYAGVDIDVDGISKQPDWGWGPRRPPLGQPRRRPTVVIEVAMSETRAKLHRDVELWVDPERGNMNIAFTVKVNRNCAIITIGKWEWDYANNQARMSQEIEIHKNEAGDHVTVSGAPLIIPFNLLFLRYAIPPKETDLTIKGEKFEYIADLVWELQFADF</sequence>
<proteinExistence type="predicted"/>
<dbReference type="AlphaFoldDB" id="A0A1V6SED8"/>
<dbReference type="EMBL" id="MDYP01000001">
    <property type="protein sequence ID" value="OQE12372.1"/>
    <property type="molecule type" value="Genomic_DNA"/>
</dbReference>
<evidence type="ECO:0000313" key="1">
    <source>
        <dbReference type="EMBL" id="OQE12372.1"/>
    </source>
</evidence>
<keyword evidence="2" id="KW-1185">Reference proteome</keyword>
<name>A0A1V6SED8_9EURO</name>
<gene>
    <name evidence="1" type="ORF">PENVUL_c001G04388</name>
</gene>
<evidence type="ECO:0000313" key="2">
    <source>
        <dbReference type="Proteomes" id="UP000191518"/>
    </source>
</evidence>
<dbReference type="Proteomes" id="UP000191518">
    <property type="component" value="Unassembled WGS sequence"/>
</dbReference>
<accession>A0A1V6SED8</accession>
<protein>
    <submittedName>
        <fullName evidence="1">Uncharacterized protein</fullName>
    </submittedName>
</protein>
<reference evidence="2" key="1">
    <citation type="journal article" date="2017" name="Nat. Microbiol.">
        <title>Global analysis of biosynthetic gene clusters reveals vast potential of secondary metabolite production in Penicillium species.</title>
        <authorList>
            <person name="Nielsen J.C."/>
            <person name="Grijseels S."/>
            <person name="Prigent S."/>
            <person name="Ji B."/>
            <person name="Dainat J."/>
            <person name="Nielsen K.F."/>
            <person name="Frisvad J.C."/>
            <person name="Workman M."/>
            <person name="Nielsen J."/>
        </authorList>
    </citation>
    <scope>NUCLEOTIDE SEQUENCE [LARGE SCALE GENOMIC DNA]</scope>
    <source>
        <strain evidence="2">IBT 29486</strain>
    </source>
</reference>
<comment type="caution">
    <text evidence="1">The sequence shown here is derived from an EMBL/GenBank/DDBJ whole genome shotgun (WGS) entry which is preliminary data.</text>
</comment>
<organism evidence="1 2">
    <name type="scientific">Penicillium vulpinum</name>
    <dbReference type="NCBI Taxonomy" id="29845"/>
    <lineage>
        <taxon>Eukaryota</taxon>
        <taxon>Fungi</taxon>
        <taxon>Dikarya</taxon>
        <taxon>Ascomycota</taxon>
        <taxon>Pezizomycotina</taxon>
        <taxon>Eurotiomycetes</taxon>
        <taxon>Eurotiomycetidae</taxon>
        <taxon>Eurotiales</taxon>
        <taxon>Aspergillaceae</taxon>
        <taxon>Penicillium</taxon>
    </lineage>
</organism>